<reference evidence="1" key="1">
    <citation type="submission" date="2021-06" db="EMBL/GenBank/DDBJ databases">
        <authorList>
            <person name="Kallberg Y."/>
            <person name="Tangrot J."/>
            <person name="Rosling A."/>
        </authorList>
    </citation>
    <scope>NUCLEOTIDE SEQUENCE</scope>
    <source>
        <strain evidence="1">CL356</strain>
    </source>
</reference>
<evidence type="ECO:0000313" key="2">
    <source>
        <dbReference type="Proteomes" id="UP000789525"/>
    </source>
</evidence>
<protein>
    <submittedName>
        <fullName evidence="1">4934_t:CDS:1</fullName>
    </submittedName>
</protein>
<name>A0ACA9PZX3_9GLOM</name>
<feature type="non-terminal residue" evidence="1">
    <location>
        <position position="1"/>
    </location>
</feature>
<dbReference type="EMBL" id="CAJVPT010041777">
    <property type="protein sequence ID" value="CAG8728716.1"/>
    <property type="molecule type" value="Genomic_DNA"/>
</dbReference>
<keyword evidence="2" id="KW-1185">Reference proteome</keyword>
<sequence>SSISERPFLLMITPVEVNSTESSAPTKIEAKVSILTPLFEAILSDNLTHGKIFVDAESRFLLVEGLRQANHHIIVEGPSKEILAIREQKSFAELTLLRCANEVTLLALRAVHRKLHIGIRESQAKQYILDALRSAGLQNGRALVLFGEENAALPHGGGTNRQLEEEDFALFDIMGSLHGYYSDLTRIPPQKLHTWYLVQAAQQAAFNEAREGRSASEVDQAARQLLKLAGFIGIGIQIHEAPYLRGGNDVALAKGNVFSNEPGVYIEGSA</sequence>
<evidence type="ECO:0000313" key="1">
    <source>
        <dbReference type="EMBL" id="CAG8728716.1"/>
    </source>
</evidence>
<accession>A0ACA9PZX3</accession>
<proteinExistence type="predicted"/>
<gene>
    <name evidence="1" type="ORF">ACOLOM_LOCUS11508</name>
</gene>
<comment type="caution">
    <text evidence="1">The sequence shown here is derived from an EMBL/GenBank/DDBJ whole genome shotgun (WGS) entry which is preliminary data.</text>
</comment>
<feature type="non-terminal residue" evidence="1">
    <location>
        <position position="270"/>
    </location>
</feature>
<dbReference type="Proteomes" id="UP000789525">
    <property type="component" value="Unassembled WGS sequence"/>
</dbReference>
<organism evidence="1 2">
    <name type="scientific">Acaulospora colombiana</name>
    <dbReference type="NCBI Taxonomy" id="27376"/>
    <lineage>
        <taxon>Eukaryota</taxon>
        <taxon>Fungi</taxon>
        <taxon>Fungi incertae sedis</taxon>
        <taxon>Mucoromycota</taxon>
        <taxon>Glomeromycotina</taxon>
        <taxon>Glomeromycetes</taxon>
        <taxon>Diversisporales</taxon>
        <taxon>Acaulosporaceae</taxon>
        <taxon>Acaulospora</taxon>
    </lineage>
</organism>